<evidence type="ECO:0000256" key="3">
    <source>
        <dbReference type="PROSITE-ProRule" id="PRU00339"/>
    </source>
</evidence>
<keyword evidence="1" id="KW-0677">Repeat</keyword>
<evidence type="ECO:0000313" key="4">
    <source>
        <dbReference type="EMBL" id="KAB2933239.1"/>
    </source>
</evidence>
<dbReference type="Pfam" id="PF13432">
    <property type="entry name" value="TPR_16"/>
    <property type="match status" value="1"/>
</dbReference>
<feature type="repeat" description="TPR" evidence="3">
    <location>
        <begin position="211"/>
        <end position="244"/>
    </location>
</feature>
<evidence type="ECO:0000256" key="2">
    <source>
        <dbReference type="ARBA" id="ARBA00022803"/>
    </source>
</evidence>
<protein>
    <submittedName>
        <fullName evidence="4">Tetratricopeptide repeat protein</fullName>
    </submittedName>
</protein>
<organism evidence="4 5">
    <name type="scientific">Leptonema illini</name>
    <dbReference type="NCBI Taxonomy" id="183"/>
    <lineage>
        <taxon>Bacteria</taxon>
        <taxon>Pseudomonadati</taxon>
        <taxon>Spirochaetota</taxon>
        <taxon>Spirochaetia</taxon>
        <taxon>Leptospirales</taxon>
        <taxon>Leptospiraceae</taxon>
        <taxon>Leptonema</taxon>
    </lineage>
</organism>
<dbReference type="SUPFAM" id="SSF48452">
    <property type="entry name" value="TPR-like"/>
    <property type="match status" value="1"/>
</dbReference>
<evidence type="ECO:0000256" key="1">
    <source>
        <dbReference type="ARBA" id="ARBA00022737"/>
    </source>
</evidence>
<dbReference type="InterPro" id="IPR051685">
    <property type="entry name" value="Ycf3/AcsC/BcsC/TPR_MFPF"/>
</dbReference>
<sequence>MPIFVAVLKDYLKNQPDFEKVVYGIRKMSHSGAYPLSESSRRYWQKKGLLPDPGDTSLIGQRRRRFVDQCFEMGFRPARLMKLKQAAGIEERELHQLAAYSSDSGLLSHDLVIRNGHVMEEPGTGQMLFAFSAPVETQIMALQEVRDPLQAIFDDGPDEEQLEARLQAFVTEQPGSLEAWIELGNLLFQKSRYTEAEGCYERARALDGNCAEALYNIAGCHVQKKEYAAAIRAYHMSIQIKPIPEALYSLGLLYLSLNYVGPAIQTLQAVVQSDSGQWAESARQFIEDIEQLSLYGDSE</sequence>
<keyword evidence="2 3" id="KW-0802">TPR repeat</keyword>
<evidence type="ECO:0000313" key="5">
    <source>
        <dbReference type="Proteomes" id="UP000460298"/>
    </source>
</evidence>
<proteinExistence type="predicted"/>
<dbReference type="InterPro" id="IPR019734">
    <property type="entry name" value="TPR_rpt"/>
</dbReference>
<feature type="repeat" description="TPR" evidence="3">
    <location>
        <begin position="177"/>
        <end position="210"/>
    </location>
</feature>
<dbReference type="PROSITE" id="PS50005">
    <property type="entry name" value="TPR"/>
    <property type="match status" value="2"/>
</dbReference>
<dbReference type="Proteomes" id="UP000460298">
    <property type="component" value="Unassembled WGS sequence"/>
</dbReference>
<accession>A0A833LZ66</accession>
<dbReference type="AlphaFoldDB" id="A0A833LZ66"/>
<dbReference type="InterPro" id="IPR011990">
    <property type="entry name" value="TPR-like_helical_dom_sf"/>
</dbReference>
<dbReference type="SMART" id="SM00028">
    <property type="entry name" value="TPR"/>
    <property type="match status" value="2"/>
</dbReference>
<dbReference type="EMBL" id="WBUI01000006">
    <property type="protein sequence ID" value="KAB2933239.1"/>
    <property type="molecule type" value="Genomic_DNA"/>
</dbReference>
<comment type="caution">
    <text evidence="4">The sequence shown here is derived from an EMBL/GenBank/DDBJ whole genome shotgun (WGS) entry which is preliminary data.</text>
</comment>
<dbReference type="Pfam" id="PF13181">
    <property type="entry name" value="TPR_8"/>
    <property type="match status" value="1"/>
</dbReference>
<name>A0A833LZ66_9LEPT</name>
<reference evidence="4 5" key="1">
    <citation type="submission" date="2019-10" db="EMBL/GenBank/DDBJ databases">
        <title>Extracellular Electron Transfer in a Candidatus Methanoperedens spp. Enrichment Culture.</title>
        <authorList>
            <person name="Berger S."/>
            <person name="Rangel Shaw D."/>
            <person name="Berben T."/>
            <person name="In 'T Zandt M."/>
            <person name="Frank J."/>
            <person name="Reimann J."/>
            <person name="Jetten M.S.M."/>
            <person name="Welte C.U."/>
        </authorList>
    </citation>
    <scope>NUCLEOTIDE SEQUENCE [LARGE SCALE GENOMIC DNA]</scope>
    <source>
        <strain evidence="4">SB12</strain>
    </source>
</reference>
<dbReference type="PANTHER" id="PTHR44943">
    <property type="entry name" value="CELLULOSE SYNTHASE OPERON PROTEIN C"/>
    <property type="match status" value="1"/>
</dbReference>
<dbReference type="Gene3D" id="1.25.40.10">
    <property type="entry name" value="Tetratricopeptide repeat domain"/>
    <property type="match status" value="1"/>
</dbReference>
<gene>
    <name evidence="4" type="ORF">F9K24_07785</name>
</gene>
<dbReference type="PANTHER" id="PTHR44943:SF8">
    <property type="entry name" value="TPR REPEAT-CONTAINING PROTEIN MJ0263"/>
    <property type="match status" value="1"/>
</dbReference>